<name>A0A438EVG4_VITVI</name>
<dbReference type="PANTHER" id="PTHR23336:SF50">
    <property type="entry name" value="PROTEIN MICRORCHIDIA 1-RELATED"/>
    <property type="match status" value="1"/>
</dbReference>
<dbReference type="PANTHER" id="PTHR23336">
    <property type="entry name" value="ZINC FINGER CW-TYPE COILED-COIL DOMAIN PROTEIN 3"/>
    <property type="match status" value="1"/>
</dbReference>
<protein>
    <submittedName>
        <fullName evidence="6">Protein MICRORCHIDIA 1</fullName>
    </submittedName>
</protein>
<proteinExistence type="predicted"/>
<organism evidence="6 7">
    <name type="scientific">Vitis vinifera</name>
    <name type="common">Grape</name>
    <dbReference type="NCBI Taxonomy" id="29760"/>
    <lineage>
        <taxon>Eukaryota</taxon>
        <taxon>Viridiplantae</taxon>
        <taxon>Streptophyta</taxon>
        <taxon>Embryophyta</taxon>
        <taxon>Tracheophyta</taxon>
        <taxon>Spermatophyta</taxon>
        <taxon>Magnoliopsida</taxon>
        <taxon>eudicotyledons</taxon>
        <taxon>Gunneridae</taxon>
        <taxon>Pentapetalae</taxon>
        <taxon>rosids</taxon>
        <taxon>Vitales</taxon>
        <taxon>Vitaceae</taxon>
        <taxon>Viteae</taxon>
        <taxon>Vitis</taxon>
    </lineage>
</organism>
<reference evidence="6 7" key="1">
    <citation type="journal article" date="2018" name="PLoS Genet.">
        <title>Population sequencing reveals clonal diversity and ancestral inbreeding in the grapevine cultivar Chardonnay.</title>
        <authorList>
            <person name="Roach M.J."/>
            <person name="Johnson D.L."/>
            <person name="Bohlmann J."/>
            <person name="van Vuuren H.J."/>
            <person name="Jones S.J."/>
            <person name="Pretorius I.S."/>
            <person name="Schmidt S.A."/>
            <person name="Borneman A.R."/>
        </authorList>
    </citation>
    <scope>NUCLEOTIDE SEQUENCE [LARGE SCALE GENOMIC DNA]</scope>
    <source>
        <strain evidence="7">cv. Chardonnay</strain>
        <tissue evidence="6">Leaf</tissue>
    </source>
</reference>
<dbReference type="Pfam" id="PF17942">
    <property type="entry name" value="Morc6_S5"/>
    <property type="match status" value="1"/>
</dbReference>
<evidence type="ECO:0000256" key="3">
    <source>
        <dbReference type="SAM" id="Coils"/>
    </source>
</evidence>
<evidence type="ECO:0000256" key="1">
    <source>
        <dbReference type="ARBA" id="ARBA00022763"/>
    </source>
</evidence>
<dbReference type="EMBL" id="QGNW01001179">
    <property type="protein sequence ID" value="RVW51676.1"/>
    <property type="molecule type" value="Genomic_DNA"/>
</dbReference>
<dbReference type="InterPro" id="IPR045261">
    <property type="entry name" value="MORC_ATPase"/>
</dbReference>
<keyword evidence="1" id="KW-0227">DNA damage</keyword>
<dbReference type="AlphaFoldDB" id="A0A438EVG4"/>
<dbReference type="InterPro" id="IPR041006">
    <property type="entry name" value="Morc_S5"/>
</dbReference>
<accession>A0A438EVG4</accession>
<evidence type="ECO:0000256" key="2">
    <source>
        <dbReference type="ARBA" id="ARBA00023204"/>
    </source>
</evidence>
<keyword evidence="2" id="KW-0234">DNA repair</keyword>
<keyword evidence="3" id="KW-0175">Coiled coil</keyword>
<comment type="caution">
    <text evidence="6">The sequence shown here is derived from an EMBL/GenBank/DDBJ whole genome shotgun (WGS) entry which is preliminary data.</text>
</comment>
<evidence type="ECO:0000256" key="4">
    <source>
        <dbReference type="SAM" id="MobiDB-lite"/>
    </source>
</evidence>
<evidence type="ECO:0000313" key="7">
    <source>
        <dbReference type="Proteomes" id="UP000288805"/>
    </source>
</evidence>
<evidence type="ECO:0000259" key="5">
    <source>
        <dbReference type="Pfam" id="PF17942"/>
    </source>
</evidence>
<feature type="region of interest" description="Disordered" evidence="4">
    <location>
        <begin position="1"/>
        <end position="41"/>
    </location>
</feature>
<dbReference type="GO" id="GO:0016887">
    <property type="term" value="F:ATP hydrolysis activity"/>
    <property type="evidence" value="ECO:0007669"/>
    <property type="project" value="InterPro"/>
</dbReference>
<feature type="compositionally biased region" description="Basic and acidic residues" evidence="4">
    <location>
        <begin position="1"/>
        <end position="11"/>
    </location>
</feature>
<dbReference type="GO" id="GO:0006281">
    <property type="term" value="P:DNA repair"/>
    <property type="evidence" value="ECO:0007669"/>
    <property type="project" value="UniProtKB-KW"/>
</dbReference>
<gene>
    <name evidence="6" type="primary">MORC1_1</name>
    <name evidence="6" type="ORF">CK203_066804</name>
</gene>
<sequence>MEKQGSERTDGGIEVQDGAEQACWKKPSTESGPHAGAWDSGRREEWRVGGFLAPCVEKSCRSPLCAPDDVKALGDGKGDRNETRSLDGFPELITRISIGQELSEGNWESRSFSSSSQHTGVVSFPFIGQWISLVLLIIGNGHMHAYACIHLCTWKSPLVLVGAEHDDDHGVCSMLNRVDNIYTGGSESLQMVSKLRREECVVFACDDRVGGFHGTTIGFIKEAPALGVSGFNVYHKNRLIRPFWKVTSDGSSKGNGVVGFERSSLFIRLETKLKQMLMDYWKSNCHLMGHQPPGSRVQNMQKKHPAQSPVGHAAHIQKQLPANQHIVGLTANTKKEMNLDQPINCLTANLGQDVDNVQPGNRCRTSVREELPAVQPIIGLREEHALVSWTSSGVNYEKLHPGVQNISELERKLEEAKKKCAQLSSHLEIRRKQRIFEVN</sequence>
<evidence type="ECO:0000313" key="6">
    <source>
        <dbReference type="EMBL" id="RVW51676.1"/>
    </source>
</evidence>
<dbReference type="Proteomes" id="UP000288805">
    <property type="component" value="Unassembled WGS sequence"/>
</dbReference>
<feature type="coiled-coil region" evidence="3">
    <location>
        <begin position="406"/>
        <end position="433"/>
    </location>
</feature>
<feature type="domain" description="Morc S5" evidence="5">
    <location>
        <begin position="210"/>
        <end position="281"/>
    </location>
</feature>